<evidence type="ECO:0000313" key="5">
    <source>
        <dbReference type="EMBL" id="QOL31806.1"/>
    </source>
</evidence>
<keyword evidence="3" id="KW-0804">Transcription</keyword>
<dbReference type="PANTHER" id="PTHR30146">
    <property type="entry name" value="LACI-RELATED TRANSCRIPTIONAL REPRESSOR"/>
    <property type="match status" value="1"/>
</dbReference>
<dbReference type="Proteomes" id="UP000593943">
    <property type="component" value="Chromosome"/>
</dbReference>
<keyword evidence="1" id="KW-0805">Transcription regulation</keyword>
<dbReference type="GO" id="GO:0000976">
    <property type="term" value="F:transcription cis-regulatory region binding"/>
    <property type="evidence" value="ECO:0007669"/>
    <property type="project" value="TreeGrafter"/>
</dbReference>
<accession>A0A7L9SPM8</accession>
<dbReference type="OrthoDB" id="3236211at2"/>
<proteinExistence type="predicted"/>
<keyword evidence="6" id="KW-1185">Reference proteome</keyword>
<keyword evidence="2 5" id="KW-0238">DNA-binding</keyword>
<dbReference type="Gene3D" id="3.40.50.2300">
    <property type="match status" value="2"/>
</dbReference>
<evidence type="ECO:0000259" key="4">
    <source>
        <dbReference type="PROSITE" id="PS50932"/>
    </source>
</evidence>
<evidence type="ECO:0000313" key="6">
    <source>
        <dbReference type="Proteomes" id="UP000593943"/>
    </source>
</evidence>
<reference evidence="5 6" key="1">
    <citation type="submission" date="2020-10" db="EMBL/GenBank/DDBJ databases">
        <title>Genome sequencing of Bifidobacterium eulemuris_DSMZ_100216.</title>
        <authorList>
            <person name="Kim J."/>
        </authorList>
    </citation>
    <scope>NUCLEOTIDE SEQUENCE [LARGE SCALE GENOMIC DNA]</scope>
    <source>
        <strain evidence="5 6">DSM 100216</strain>
    </source>
</reference>
<sequence length="361" mass="39120">MSTGGIMDIEATGRTVTLKDVAQEAGVATMTVSKALRNQPGVKTSTRNRILAAANKLGYRGNISASALKSGKTGIIRVIVNEFDVPFYSKFLEIITTEISEKGYIPFVQKTHYSPITLQESLDNNFLADSMSDGDIIHASGSDFDQIREMSRRRPTMLVDSCTPQLVTSSVNCPNEEGMRASVQHLIDQGCTRIGLLSRLPFMTPTELMNSHIGVAPPRMRGARAAFLENGMEFTADNVIPIDGLGEEQAIEAAHRLANEGLRFDGIACMNDSSAIGLIRGLADRGISVPKDVKVMGFDGVRMGEFTVPSLSTIAVDMEQMAKLLVGQLIEQIEHPNEQITPSRTTVGFNLRKRGSTAIAS</sequence>
<dbReference type="InterPro" id="IPR028082">
    <property type="entry name" value="Peripla_BP_I"/>
</dbReference>
<dbReference type="InterPro" id="IPR010982">
    <property type="entry name" value="Lambda_DNA-bd_dom_sf"/>
</dbReference>
<dbReference type="SUPFAM" id="SSF47413">
    <property type="entry name" value="lambda repressor-like DNA-binding domains"/>
    <property type="match status" value="1"/>
</dbReference>
<dbReference type="GO" id="GO:0003700">
    <property type="term" value="F:DNA-binding transcription factor activity"/>
    <property type="evidence" value="ECO:0007669"/>
    <property type="project" value="TreeGrafter"/>
</dbReference>
<dbReference type="Pfam" id="PF00356">
    <property type="entry name" value="LacI"/>
    <property type="match status" value="1"/>
</dbReference>
<protein>
    <submittedName>
        <fullName evidence="5">LacI family DNA-binding transcriptional regulator</fullName>
    </submittedName>
</protein>
<dbReference type="RefSeq" id="WP_094636738.1">
    <property type="nucleotide sequence ID" value="NZ_CP062938.1"/>
</dbReference>
<evidence type="ECO:0000256" key="2">
    <source>
        <dbReference type="ARBA" id="ARBA00023125"/>
    </source>
</evidence>
<organism evidence="5 6">
    <name type="scientific">Bifidobacterium eulemuris</name>
    <dbReference type="NCBI Taxonomy" id="1765219"/>
    <lineage>
        <taxon>Bacteria</taxon>
        <taxon>Bacillati</taxon>
        <taxon>Actinomycetota</taxon>
        <taxon>Actinomycetes</taxon>
        <taxon>Bifidobacteriales</taxon>
        <taxon>Bifidobacteriaceae</taxon>
        <taxon>Bifidobacterium</taxon>
    </lineage>
</organism>
<gene>
    <name evidence="5" type="ORF">BE0216_04490</name>
</gene>
<feature type="domain" description="HTH lacI-type" evidence="4">
    <location>
        <begin position="16"/>
        <end position="70"/>
    </location>
</feature>
<dbReference type="SMART" id="SM00354">
    <property type="entry name" value="HTH_LACI"/>
    <property type="match status" value="1"/>
</dbReference>
<dbReference type="EMBL" id="CP062938">
    <property type="protein sequence ID" value="QOL31806.1"/>
    <property type="molecule type" value="Genomic_DNA"/>
</dbReference>
<dbReference type="InterPro" id="IPR000843">
    <property type="entry name" value="HTH_LacI"/>
</dbReference>
<dbReference type="SUPFAM" id="SSF53822">
    <property type="entry name" value="Periplasmic binding protein-like I"/>
    <property type="match status" value="1"/>
</dbReference>
<dbReference type="PROSITE" id="PS50932">
    <property type="entry name" value="HTH_LACI_2"/>
    <property type="match status" value="1"/>
</dbReference>
<evidence type="ECO:0000256" key="1">
    <source>
        <dbReference type="ARBA" id="ARBA00023015"/>
    </source>
</evidence>
<dbReference type="CDD" id="cd01392">
    <property type="entry name" value="HTH_LacI"/>
    <property type="match status" value="1"/>
</dbReference>
<dbReference type="AlphaFoldDB" id="A0A7L9SPM8"/>
<name>A0A7L9SPM8_9BIFI</name>
<dbReference type="PANTHER" id="PTHR30146:SF109">
    <property type="entry name" value="HTH-TYPE TRANSCRIPTIONAL REGULATOR GALS"/>
    <property type="match status" value="1"/>
</dbReference>
<evidence type="ECO:0000256" key="3">
    <source>
        <dbReference type="ARBA" id="ARBA00023163"/>
    </source>
</evidence>
<dbReference type="Pfam" id="PF13377">
    <property type="entry name" value="Peripla_BP_3"/>
    <property type="match status" value="1"/>
</dbReference>
<dbReference type="KEGG" id="beu:BE0216_04490"/>
<dbReference type="InterPro" id="IPR046335">
    <property type="entry name" value="LacI/GalR-like_sensor"/>
</dbReference>
<dbReference type="CDD" id="cd06267">
    <property type="entry name" value="PBP1_LacI_sugar_binding-like"/>
    <property type="match status" value="1"/>
</dbReference>
<dbReference type="Gene3D" id="1.10.260.40">
    <property type="entry name" value="lambda repressor-like DNA-binding domains"/>
    <property type="match status" value="1"/>
</dbReference>